<feature type="region of interest" description="Disordered" evidence="1">
    <location>
        <begin position="88"/>
        <end position="112"/>
    </location>
</feature>
<evidence type="ECO:0000313" key="2">
    <source>
        <dbReference type="EMBL" id="MEB4591670.1"/>
    </source>
</evidence>
<feature type="compositionally biased region" description="Pro residues" evidence="1">
    <location>
        <begin position="98"/>
        <end position="107"/>
    </location>
</feature>
<feature type="region of interest" description="Disordered" evidence="1">
    <location>
        <begin position="169"/>
        <end position="202"/>
    </location>
</feature>
<organism evidence="2 3">
    <name type="scientific">Candidatus Thiothrix phosphatis</name>
    <dbReference type="NCBI Taxonomy" id="3112415"/>
    <lineage>
        <taxon>Bacteria</taxon>
        <taxon>Pseudomonadati</taxon>
        <taxon>Pseudomonadota</taxon>
        <taxon>Gammaproteobacteria</taxon>
        <taxon>Thiotrichales</taxon>
        <taxon>Thiotrichaceae</taxon>
        <taxon>Thiothrix</taxon>
    </lineage>
</organism>
<evidence type="ECO:0000313" key="3">
    <source>
        <dbReference type="Proteomes" id="UP001308005"/>
    </source>
</evidence>
<protein>
    <submittedName>
        <fullName evidence="2">YtxH domain-containing protein</fullName>
    </submittedName>
</protein>
<evidence type="ECO:0000256" key="1">
    <source>
        <dbReference type="SAM" id="MobiDB-lite"/>
    </source>
</evidence>
<dbReference type="Proteomes" id="UP001308005">
    <property type="component" value="Unassembled WGS sequence"/>
</dbReference>
<keyword evidence="3" id="KW-1185">Reference proteome</keyword>
<feature type="region of interest" description="Disordered" evidence="1">
    <location>
        <begin position="1"/>
        <end position="67"/>
    </location>
</feature>
<dbReference type="EMBL" id="JAYMYJ010000112">
    <property type="protein sequence ID" value="MEB4591670.1"/>
    <property type="molecule type" value="Genomic_DNA"/>
</dbReference>
<proteinExistence type="predicted"/>
<sequence length="202" mass="21234">MNEQAMPEPGGNPGSGMGSADSGGMVNPANGGETNQGQGQGHARHQQAAQPAPYPPQPTPQAAPYPYPPPYWPGYAYAAPQYAPAPGMGQMHGQQAAYPPPQQPPTQPSGLNQMVQEMTSGTPGLASLTKLLDFDDKDFWKGAMVGAAAVLLFTNGGVQRALFRGAVKTRDAAEESVEKVKEGVSKVKQRVRNAASEEPEHD</sequence>
<feature type="compositionally biased region" description="Basic and acidic residues" evidence="1">
    <location>
        <begin position="169"/>
        <end position="185"/>
    </location>
</feature>
<comment type="caution">
    <text evidence="2">The sequence shown here is derived from an EMBL/GenBank/DDBJ whole genome shotgun (WGS) entry which is preliminary data.</text>
</comment>
<accession>A0ABU6CXW0</accession>
<gene>
    <name evidence="2" type="ORF">VSS37_11825</name>
</gene>
<name>A0ABU6CXW0_9GAMM</name>
<reference evidence="3" key="1">
    <citation type="submission" date="2023-07" db="EMBL/GenBank/DDBJ databases">
        <title>The carbon used by Thiothrix.</title>
        <authorList>
            <person name="Chen L."/>
        </authorList>
    </citation>
    <scope>NUCLEOTIDE SEQUENCE [LARGE SCALE GENOMIC DNA]</scope>
</reference>
<dbReference type="RefSeq" id="WP_324695462.1">
    <property type="nucleotide sequence ID" value="NZ_JAYMYJ010000112.1"/>
</dbReference>
<feature type="compositionally biased region" description="Pro residues" evidence="1">
    <location>
        <begin position="52"/>
        <end position="67"/>
    </location>
</feature>